<keyword evidence="2 6" id="KW-0678">Repressor</keyword>
<comment type="function">
    <text evidence="6">Transcriptional repressor that regulates multiple aspects of plant growth and development.</text>
</comment>
<keyword evidence="5 6" id="KW-0539">Nucleus</keyword>
<feature type="region of interest" description="Disordered" evidence="7">
    <location>
        <begin position="90"/>
        <end position="168"/>
    </location>
</feature>
<dbReference type="Pfam" id="PF04844">
    <property type="entry name" value="Ovate"/>
    <property type="match status" value="1"/>
</dbReference>
<evidence type="ECO:0000256" key="2">
    <source>
        <dbReference type="ARBA" id="ARBA00022491"/>
    </source>
</evidence>
<feature type="compositionally biased region" description="Basic residues" evidence="7">
    <location>
        <begin position="116"/>
        <end position="127"/>
    </location>
</feature>
<evidence type="ECO:0000256" key="3">
    <source>
        <dbReference type="ARBA" id="ARBA00023015"/>
    </source>
</evidence>
<evidence type="ECO:0000313" key="10">
    <source>
        <dbReference type="Proteomes" id="UP000834106"/>
    </source>
</evidence>
<dbReference type="PANTHER" id="PTHR33057">
    <property type="entry name" value="TRANSCRIPTION REPRESSOR OFP7-RELATED"/>
    <property type="match status" value="1"/>
</dbReference>
<protein>
    <recommendedName>
        <fullName evidence="6">Transcription repressor</fullName>
    </recommendedName>
    <alternativeName>
        <fullName evidence="6">Ovate family protein</fullName>
    </alternativeName>
</protein>
<keyword evidence="3 6" id="KW-0805">Transcription regulation</keyword>
<evidence type="ECO:0000256" key="7">
    <source>
        <dbReference type="SAM" id="MobiDB-lite"/>
    </source>
</evidence>
<dbReference type="Proteomes" id="UP000834106">
    <property type="component" value="Chromosome 3"/>
</dbReference>
<feature type="domain" description="OVATE" evidence="8">
    <location>
        <begin position="200"/>
        <end position="259"/>
    </location>
</feature>
<reference evidence="9" key="1">
    <citation type="submission" date="2023-05" db="EMBL/GenBank/DDBJ databases">
        <authorList>
            <person name="Huff M."/>
        </authorList>
    </citation>
    <scope>NUCLEOTIDE SEQUENCE</scope>
</reference>
<proteinExistence type="predicted"/>
<evidence type="ECO:0000256" key="6">
    <source>
        <dbReference type="RuleBase" id="RU367028"/>
    </source>
</evidence>
<sequence length="272" mass="30612">MAKYPKFRISLSSFRLCRSTKPSSSPITPLPKTLFPVNSKAFDIAYPIIIPNPPPSTPNQDLNVVGSKIMPLDFVCQSRSCTVCVAPDHHYKKDGPHRNSDDSDGITALPIAPPPARKKKKTRKMRSKPSFTEGIDSSYDSNGPLEKTGVESLNGNRKKEPKNVKIRGSKNGWKTTTVETNPVRMMPCMINGKVSESFAVLKKSLNPYKDFKKSMLEMIMGNEMFEAMELEQLLQCFLSLNSQQHHTVIVKAFTEIWDDFFTESSNYSLKKM</sequence>
<dbReference type="NCBIfam" id="TIGR01568">
    <property type="entry name" value="A_thal_3678"/>
    <property type="match status" value="1"/>
</dbReference>
<keyword evidence="10" id="KW-1185">Reference proteome</keyword>
<dbReference type="InterPro" id="IPR006458">
    <property type="entry name" value="Ovate_C"/>
</dbReference>
<evidence type="ECO:0000256" key="5">
    <source>
        <dbReference type="ARBA" id="ARBA00023242"/>
    </source>
</evidence>
<dbReference type="GO" id="GO:0005634">
    <property type="term" value="C:nucleus"/>
    <property type="evidence" value="ECO:0007669"/>
    <property type="project" value="UniProtKB-SubCell"/>
</dbReference>
<feature type="compositionally biased region" description="Basic and acidic residues" evidence="7">
    <location>
        <begin position="90"/>
        <end position="101"/>
    </location>
</feature>
<accession>A0AAD1YY88</accession>
<evidence type="ECO:0000256" key="4">
    <source>
        <dbReference type="ARBA" id="ARBA00023163"/>
    </source>
</evidence>
<name>A0AAD1YY88_9LAMI</name>
<keyword evidence="4 6" id="KW-0804">Transcription</keyword>
<evidence type="ECO:0000313" key="9">
    <source>
        <dbReference type="EMBL" id="CAI9757950.1"/>
    </source>
</evidence>
<dbReference type="EMBL" id="OU503038">
    <property type="protein sequence ID" value="CAI9757950.1"/>
    <property type="molecule type" value="Genomic_DNA"/>
</dbReference>
<dbReference type="PANTHER" id="PTHR33057:SF224">
    <property type="entry name" value="TRANSCRIPTION REPRESSOR"/>
    <property type="match status" value="1"/>
</dbReference>
<dbReference type="InterPro" id="IPR038933">
    <property type="entry name" value="Ovate"/>
</dbReference>
<comment type="subcellular location">
    <subcellularLocation>
        <location evidence="1 6">Nucleus</location>
    </subcellularLocation>
</comment>
<evidence type="ECO:0000256" key="1">
    <source>
        <dbReference type="ARBA" id="ARBA00004123"/>
    </source>
</evidence>
<dbReference type="AlphaFoldDB" id="A0AAD1YY88"/>
<evidence type="ECO:0000259" key="8">
    <source>
        <dbReference type="PROSITE" id="PS51754"/>
    </source>
</evidence>
<gene>
    <name evidence="9" type="ORF">FPE_LOCUS5380</name>
</gene>
<dbReference type="PROSITE" id="PS51754">
    <property type="entry name" value="OVATE"/>
    <property type="match status" value="1"/>
</dbReference>
<organism evidence="9 10">
    <name type="scientific">Fraxinus pennsylvanica</name>
    <dbReference type="NCBI Taxonomy" id="56036"/>
    <lineage>
        <taxon>Eukaryota</taxon>
        <taxon>Viridiplantae</taxon>
        <taxon>Streptophyta</taxon>
        <taxon>Embryophyta</taxon>
        <taxon>Tracheophyta</taxon>
        <taxon>Spermatophyta</taxon>
        <taxon>Magnoliopsida</taxon>
        <taxon>eudicotyledons</taxon>
        <taxon>Gunneridae</taxon>
        <taxon>Pentapetalae</taxon>
        <taxon>asterids</taxon>
        <taxon>lamiids</taxon>
        <taxon>Lamiales</taxon>
        <taxon>Oleaceae</taxon>
        <taxon>Oleeae</taxon>
        <taxon>Fraxinus</taxon>
    </lineage>
</organism>
<dbReference type="GO" id="GO:0045892">
    <property type="term" value="P:negative regulation of DNA-templated transcription"/>
    <property type="evidence" value="ECO:0007669"/>
    <property type="project" value="UniProtKB-UniRule"/>
</dbReference>